<dbReference type="PRINTS" id="PR00090">
    <property type="entry name" value="RNGDIOXGNASE"/>
</dbReference>
<reference evidence="10" key="1">
    <citation type="submission" date="2018-09" db="EMBL/GenBank/DDBJ databases">
        <authorList>
            <person name="Zhu H."/>
        </authorList>
    </citation>
    <scope>NUCLEOTIDE SEQUENCE [LARGE SCALE GENOMIC DNA]</scope>
    <source>
        <strain evidence="10">K1S02-23</strain>
    </source>
</reference>
<evidence type="ECO:0000313" key="10">
    <source>
        <dbReference type="Proteomes" id="UP000266327"/>
    </source>
</evidence>
<evidence type="ECO:0000256" key="6">
    <source>
        <dbReference type="ARBA" id="ARBA00023004"/>
    </source>
</evidence>
<keyword evidence="7" id="KW-0411">Iron-sulfur</keyword>
<keyword evidence="9" id="KW-0223">Dioxygenase</keyword>
<dbReference type="Pfam" id="PF00355">
    <property type="entry name" value="Rieske"/>
    <property type="match status" value="1"/>
</dbReference>
<comment type="caution">
    <text evidence="9">The sequence shown here is derived from an EMBL/GenBank/DDBJ whole genome shotgun (WGS) entry which is preliminary data.</text>
</comment>
<dbReference type="OrthoDB" id="9800167at2"/>
<dbReference type="GO" id="GO:0051213">
    <property type="term" value="F:dioxygenase activity"/>
    <property type="evidence" value="ECO:0007669"/>
    <property type="project" value="UniProtKB-KW"/>
</dbReference>
<keyword evidence="4" id="KW-0479">Metal-binding</keyword>
<proteinExistence type="inferred from homology"/>
<keyword evidence="3" id="KW-0001">2Fe-2S</keyword>
<dbReference type="CDD" id="cd08882">
    <property type="entry name" value="RHO_alpha_C_MupW-like"/>
    <property type="match status" value="1"/>
</dbReference>
<evidence type="ECO:0000256" key="1">
    <source>
        <dbReference type="ARBA" id="ARBA00001962"/>
    </source>
</evidence>
<dbReference type="PANTHER" id="PTHR43756">
    <property type="entry name" value="CHOLINE MONOOXYGENASE, CHLOROPLASTIC"/>
    <property type="match status" value="1"/>
</dbReference>
<dbReference type="Gene3D" id="2.102.10.10">
    <property type="entry name" value="Rieske [2Fe-2S] iron-sulphur domain"/>
    <property type="match status" value="1"/>
</dbReference>
<dbReference type="PROSITE" id="PS51296">
    <property type="entry name" value="RIESKE"/>
    <property type="match status" value="1"/>
</dbReference>
<organism evidence="9 10">
    <name type="scientific">Noviherbaspirillum sedimenti</name>
    <dbReference type="NCBI Taxonomy" id="2320865"/>
    <lineage>
        <taxon>Bacteria</taxon>
        <taxon>Pseudomonadati</taxon>
        <taxon>Pseudomonadota</taxon>
        <taxon>Betaproteobacteria</taxon>
        <taxon>Burkholderiales</taxon>
        <taxon>Oxalobacteraceae</taxon>
        <taxon>Noviherbaspirillum</taxon>
    </lineage>
</organism>
<dbReference type="GO" id="GO:0005506">
    <property type="term" value="F:iron ion binding"/>
    <property type="evidence" value="ECO:0007669"/>
    <property type="project" value="InterPro"/>
</dbReference>
<accession>A0A3A3FWX1</accession>
<comment type="similarity">
    <text evidence="2">Belongs to the bacterial ring-hydroxylating dioxygenase alpha subunit family.</text>
</comment>
<dbReference type="Proteomes" id="UP000266327">
    <property type="component" value="Unassembled WGS sequence"/>
</dbReference>
<dbReference type="CDD" id="cd03469">
    <property type="entry name" value="Rieske_RO_Alpha_N"/>
    <property type="match status" value="1"/>
</dbReference>
<dbReference type="SUPFAM" id="SSF50022">
    <property type="entry name" value="ISP domain"/>
    <property type="match status" value="1"/>
</dbReference>
<evidence type="ECO:0000256" key="4">
    <source>
        <dbReference type="ARBA" id="ARBA00022723"/>
    </source>
</evidence>
<dbReference type="EMBL" id="QYUQ01000002">
    <property type="protein sequence ID" value="RJG00647.1"/>
    <property type="molecule type" value="Genomic_DNA"/>
</dbReference>
<keyword evidence="5" id="KW-0560">Oxidoreductase</keyword>
<keyword evidence="10" id="KW-1185">Reference proteome</keyword>
<dbReference type="AlphaFoldDB" id="A0A3A3FWX1"/>
<dbReference type="RefSeq" id="WP_119784102.1">
    <property type="nucleotide sequence ID" value="NZ_QYUQ01000002.1"/>
</dbReference>
<dbReference type="InterPro" id="IPR001663">
    <property type="entry name" value="Rng_hydr_dOase-A"/>
</dbReference>
<protein>
    <submittedName>
        <fullName evidence="9">Aromatic ring-hydroxylating dioxygenase subunit alpha</fullName>
    </submittedName>
</protein>
<dbReference type="InterPro" id="IPR015879">
    <property type="entry name" value="Ring_hydroxy_dOase_asu_C_dom"/>
</dbReference>
<sequence length="457" mass="51923">MQNAAAAKGSVEIAKKEPTPVSWMATDPRQPPQAYQEKSFVDLGTSGLAISRYIDRSFHEREMKQMWSKVWQMACHEHEIPNIGDSIVYEIGELSFVVVRSSETTIKAYRNACLHRAMQLRSCDGHVTNLRCPFHGWTWDLEGAPVRVAEQWDFPQVDKENLRLPEAQVATWGGFVFINMDPDAPPLHEYIGNLSEHFKSAPLEHRYVAAHVARIVPSNWKVAMEAFLESYHVSPTHPQSVTVAEYAETQYDTYEHSPNISRLLTISVAASAPTTKAMSEQELADYVAKMTEREPVKVPAGSTFRATLAEQRRADVGQALGIDVSHLSDVEMLDAVEYFVFPNFLPWHGYGLPIVYRFRPYQDHHDQCILEVYLLAPRKLSEPAPKAAPCVWVQEGQLFSDIPQLGRLGVIFDQDYVNIVGMQKGMKATEKSEIILGHYQESRIRHYHKRIDDFLAK</sequence>
<evidence type="ECO:0000256" key="2">
    <source>
        <dbReference type="ARBA" id="ARBA00008751"/>
    </source>
</evidence>
<comment type="cofactor">
    <cofactor evidence="1">
        <name>Fe cation</name>
        <dbReference type="ChEBI" id="CHEBI:24875"/>
    </cofactor>
</comment>
<feature type="domain" description="Rieske" evidence="8">
    <location>
        <begin position="71"/>
        <end position="178"/>
    </location>
</feature>
<gene>
    <name evidence="9" type="ORF">D3878_02830</name>
</gene>
<evidence type="ECO:0000259" key="8">
    <source>
        <dbReference type="PROSITE" id="PS51296"/>
    </source>
</evidence>
<evidence type="ECO:0000256" key="5">
    <source>
        <dbReference type="ARBA" id="ARBA00023002"/>
    </source>
</evidence>
<evidence type="ECO:0000256" key="7">
    <source>
        <dbReference type="ARBA" id="ARBA00023014"/>
    </source>
</evidence>
<dbReference type="PANTHER" id="PTHR43756:SF5">
    <property type="entry name" value="CHOLINE MONOOXYGENASE, CHLOROPLASTIC"/>
    <property type="match status" value="1"/>
</dbReference>
<dbReference type="GO" id="GO:0051537">
    <property type="term" value="F:2 iron, 2 sulfur cluster binding"/>
    <property type="evidence" value="ECO:0007669"/>
    <property type="project" value="UniProtKB-KW"/>
</dbReference>
<dbReference type="InterPro" id="IPR017941">
    <property type="entry name" value="Rieske_2Fe-2S"/>
</dbReference>
<keyword evidence="6" id="KW-0408">Iron</keyword>
<evidence type="ECO:0000256" key="3">
    <source>
        <dbReference type="ARBA" id="ARBA00022714"/>
    </source>
</evidence>
<dbReference type="InterPro" id="IPR036922">
    <property type="entry name" value="Rieske_2Fe-2S_sf"/>
</dbReference>
<evidence type="ECO:0000313" key="9">
    <source>
        <dbReference type="EMBL" id="RJG00647.1"/>
    </source>
</evidence>
<name>A0A3A3FWX1_9BURK</name>
<dbReference type="Pfam" id="PF00848">
    <property type="entry name" value="Ring_hydroxyl_A"/>
    <property type="match status" value="1"/>
</dbReference>
<dbReference type="SUPFAM" id="SSF55961">
    <property type="entry name" value="Bet v1-like"/>
    <property type="match status" value="1"/>
</dbReference>
<dbReference type="Gene3D" id="3.90.380.10">
    <property type="entry name" value="Naphthalene 1,2-dioxygenase Alpha Subunit, Chain A, domain 1"/>
    <property type="match status" value="1"/>
</dbReference>